<dbReference type="InterPro" id="IPR036940">
    <property type="entry name" value="PI3/4_kinase_cat_sf"/>
</dbReference>
<dbReference type="GO" id="GO:0031932">
    <property type="term" value="C:TORC2 complex"/>
    <property type="evidence" value="ECO:0007669"/>
    <property type="project" value="TreeGrafter"/>
</dbReference>
<comment type="similarity">
    <text evidence="1">Belongs to the PI3/PI4-kinase family.</text>
</comment>
<keyword evidence="3" id="KW-0808">Transferase</keyword>
<dbReference type="GO" id="GO:0016242">
    <property type="term" value="P:negative regulation of macroautophagy"/>
    <property type="evidence" value="ECO:0007669"/>
    <property type="project" value="TreeGrafter"/>
</dbReference>
<organism evidence="12">
    <name type="scientific">Paramoeba aestuarina</name>
    <dbReference type="NCBI Taxonomy" id="180227"/>
    <lineage>
        <taxon>Eukaryota</taxon>
        <taxon>Amoebozoa</taxon>
        <taxon>Discosea</taxon>
        <taxon>Flabellinia</taxon>
        <taxon>Dactylopodida</taxon>
        <taxon>Paramoebidae</taxon>
        <taxon>Paramoeba</taxon>
    </lineage>
</organism>
<dbReference type="GO" id="GO:0004674">
    <property type="term" value="F:protein serine/threonine kinase activity"/>
    <property type="evidence" value="ECO:0007669"/>
    <property type="project" value="UniProtKB-EC"/>
</dbReference>
<dbReference type="GO" id="GO:0044877">
    <property type="term" value="F:protein-containing complex binding"/>
    <property type="evidence" value="ECO:0007669"/>
    <property type="project" value="InterPro"/>
</dbReference>
<dbReference type="FunFam" id="3.30.1010.10:FF:000006">
    <property type="entry name" value="Serine/threonine-protein kinase TOR"/>
    <property type="match status" value="1"/>
</dbReference>
<dbReference type="GO" id="GO:0005634">
    <property type="term" value="C:nucleus"/>
    <property type="evidence" value="ECO:0007669"/>
    <property type="project" value="TreeGrafter"/>
</dbReference>
<comment type="catalytic activity">
    <reaction evidence="8">
        <text>L-seryl-[protein] + ATP = O-phospho-L-seryl-[protein] + ADP + H(+)</text>
        <dbReference type="Rhea" id="RHEA:17989"/>
        <dbReference type="Rhea" id="RHEA-COMP:9863"/>
        <dbReference type="Rhea" id="RHEA-COMP:11604"/>
        <dbReference type="ChEBI" id="CHEBI:15378"/>
        <dbReference type="ChEBI" id="CHEBI:29999"/>
        <dbReference type="ChEBI" id="CHEBI:30616"/>
        <dbReference type="ChEBI" id="CHEBI:83421"/>
        <dbReference type="ChEBI" id="CHEBI:456216"/>
        <dbReference type="EC" id="2.7.11.1"/>
    </reaction>
</comment>
<keyword evidence="7" id="KW-0067">ATP-binding</keyword>
<dbReference type="Gene3D" id="1.20.120.150">
    <property type="entry name" value="FKBP12-rapamycin binding domain"/>
    <property type="match status" value="1"/>
</dbReference>
<evidence type="ECO:0000313" key="12">
    <source>
        <dbReference type="EMBL" id="CAE2320156.1"/>
    </source>
</evidence>
<dbReference type="GO" id="GO:0005524">
    <property type="term" value="F:ATP binding"/>
    <property type="evidence" value="ECO:0007669"/>
    <property type="project" value="UniProtKB-KW"/>
</dbReference>
<dbReference type="PANTHER" id="PTHR11139">
    <property type="entry name" value="ATAXIA TELANGIECTASIA MUTATED ATM -RELATED"/>
    <property type="match status" value="1"/>
</dbReference>
<evidence type="ECO:0000256" key="5">
    <source>
        <dbReference type="ARBA" id="ARBA00022741"/>
    </source>
</evidence>
<dbReference type="InterPro" id="IPR011990">
    <property type="entry name" value="TPR-like_helical_dom_sf"/>
</dbReference>
<dbReference type="SMART" id="SM00146">
    <property type="entry name" value="PI3Kc"/>
    <property type="match status" value="1"/>
</dbReference>
<name>A0A7S4P0U7_9EUKA</name>
<dbReference type="InterPro" id="IPR000403">
    <property type="entry name" value="PI3/4_kinase_cat_dom"/>
</dbReference>
<feature type="region of interest" description="Disordered" evidence="9">
    <location>
        <begin position="1137"/>
        <end position="1204"/>
    </location>
</feature>
<dbReference type="PROSITE" id="PS51189">
    <property type="entry name" value="FAT"/>
    <property type="match status" value="1"/>
</dbReference>
<dbReference type="Gene3D" id="1.25.40.10">
    <property type="entry name" value="Tetratricopeptide repeat domain"/>
    <property type="match status" value="1"/>
</dbReference>
<dbReference type="AlphaFoldDB" id="A0A7S4P0U7"/>
<dbReference type="InterPro" id="IPR026683">
    <property type="entry name" value="TOR_cat"/>
</dbReference>
<keyword evidence="6" id="KW-0418">Kinase</keyword>
<dbReference type="Pfam" id="PF08771">
    <property type="entry name" value="FRB_dom"/>
    <property type="match status" value="1"/>
</dbReference>
<dbReference type="SUPFAM" id="SSF48371">
    <property type="entry name" value="ARM repeat"/>
    <property type="match status" value="1"/>
</dbReference>
<accession>A0A7S4P0U7</accession>
<dbReference type="FunFam" id="1.10.1070.11:FF:000029">
    <property type="entry name" value="Serine/threonine-protein kinase TOR"/>
    <property type="match status" value="1"/>
</dbReference>
<evidence type="ECO:0000256" key="9">
    <source>
        <dbReference type="SAM" id="MobiDB-lite"/>
    </source>
</evidence>
<evidence type="ECO:0000256" key="1">
    <source>
        <dbReference type="ARBA" id="ARBA00011031"/>
    </source>
</evidence>
<dbReference type="EC" id="2.7.11.1" evidence="2"/>
<dbReference type="Gene3D" id="3.30.1010.10">
    <property type="entry name" value="Phosphatidylinositol 3-kinase Catalytic Subunit, Chain A, domain 4"/>
    <property type="match status" value="1"/>
</dbReference>
<dbReference type="SUPFAM" id="SSF56112">
    <property type="entry name" value="Protein kinase-like (PK-like)"/>
    <property type="match status" value="1"/>
</dbReference>
<evidence type="ECO:0000256" key="4">
    <source>
        <dbReference type="ARBA" id="ARBA00022737"/>
    </source>
</evidence>
<dbReference type="SUPFAM" id="SSF47212">
    <property type="entry name" value="FKBP12-rapamycin-binding domain of FKBP-rapamycin-associated protein (FRAP)"/>
    <property type="match status" value="1"/>
</dbReference>
<dbReference type="InterPro" id="IPR018936">
    <property type="entry name" value="PI3/4_kinase_CS"/>
</dbReference>
<dbReference type="InterPro" id="IPR057564">
    <property type="entry name" value="HEAT_ATR"/>
</dbReference>
<dbReference type="PANTHER" id="PTHR11139:SF9">
    <property type="entry name" value="SERINE_THREONINE-PROTEIN KINASE MTOR"/>
    <property type="match status" value="1"/>
</dbReference>
<dbReference type="InterPro" id="IPR036738">
    <property type="entry name" value="FRB_sf"/>
</dbReference>
<feature type="domain" description="PI3K/PI4K catalytic" evidence="10">
    <location>
        <begin position="857"/>
        <end position="1180"/>
    </location>
</feature>
<dbReference type="Pfam" id="PF00454">
    <property type="entry name" value="PI3_PI4_kinase"/>
    <property type="match status" value="1"/>
</dbReference>
<dbReference type="GO" id="GO:0031929">
    <property type="term" value="P:TOR signaling"/>
    <property type="evidence" value="ECO:0007669"/>
    <property type="project" value="TreeGrafter"/>
</dbReference>
<sequence length="1254" mass="143128">MEDVVKANPKSYPLIKSSSSFNRAESDKNLLLKSSSSSQKLLTNVENLKKAWKATHDLTKDDWHEWMRRFSVALLKESPSYALHQCLSLAQMYHPLARSLFNYGFYSCWRELDKEAKMDCVINLKRAYGASEIPPEILHTLLNLAEFLEHNQDPLPMPITHKILGDLAEKNHAYAKALHYKEIEFQNNPTSCIEALISINNQLGLPEAAGGILTYAQQQQGMDLKESWYEKLLYWEEALAAYEAKQEEDPDNCDLTVGRLRCYHALGDWESVTQLSQQVWKTQINPKFRAQVAPIAAAGFLHLQKYEMMTNFIEKIDEEGVKGAFYRAIVACHQGKFSDSKKLIYKAREYLDIELTALVSESYERAYPMLCIVQQLSELEEVIEYKKQPDRREVIREMWKKRILGVERSVGIWRSILSVRSLALSREEDVDVYLKYSSLLQSQGRYRASQAILMSLTKKSSNIKFTKIDPRVAYHYIKYLWVAGSKTGALQGARSFVKGGQGGREQARMFHNIAKWKLQLEGTREESSLTDVLTACKSCIEHADGSNWYKAWHLWAAMNFEAVSFYEKNDSSKARKKIVKHLVAAVQGFFRSITLSPRNSLQDTLRLLTLMFKHGGDKSAEAALMLGFATVSVDTWLQVIPQVIARIHSPSKSVRNLVKELLTTVGTHHPQALVYPLTVASTSSSDPTNIANIVLKEMKENRESEKLVEQARLVSSELIRVSINWFESWSVAFETASNQFFKENDPDGMVQTLLPLHVQLEAGPETQNEVSFVHLYGRRLGEAHTLLKMYTNLGDIIHLHHAWDHYRFIFIAISRLPFLAKIDLAHVSPSLISAQDLDLAVPGTYQANKEIVRIKKINPILSVLTSKQRPRKMTVVGDNGRDYPFLLKGHEDLRQDERVMQLFGLVNTLLAEGEHTSKLHLQITRYEAIPLSPNSGLIEWVPGCLTLLDVIKKQREESGIELKYEQSQEEKFAPKMQYDLLTAMQKVEVYNFAIASTPGDEFAKELWLRSPNSETWLVRRTHFTRSLALMSMVGYILGLGDRHLSNIMFETSTGKVLHIDFGDCFEVLRHRDKYPEKIPFRLTRMLIHAMEVSGIEGNFRSTCEWVMGLLRDNKESLMAVLEAFVYDPLVNWRLEGGEEKTEEKKSESEMGGEGSEGQLNLSEPTPIAKRPQPKPPKEIEKERERREKGKEVEGRGGLEMSEGIEEDVQQAEVLNERAVEVITRVSKKLTGQDFSHEVLDVEAQVHKLVEQATR</sequence>
<dbReference type="Pfam" id="PF23593">
    <property type="entry name" value="HEAT_ATR"/>
    <property type="match status" value="1"/>
</dbReference>
<evidence type="ECO:0000259" key="10">
    <source>
        <dbReference type="PROSITE" id="PS50290"/>
    </source>
</evidence>
<dbReference type="PROSITE" id="PS00916">
    <property type="entry name" value="PI3_4_KINASE_2"/>
    <property type="match status" value="1"/>
</dbReference>
<dbReference type="Pfam" id="PF02259">
    <property type="entry name" value="FAT"/>
    <property type="match status" value="1"/>
</dbReference>
<dbReference type="InterPro" id="IPR016024">
    <property type="entry name" value="ARM-type_fold"/>
</dbReference>
<dbReference type="GO" id="GO:0080090">
    <property type="term" value="P:regulation of primary metabolic process"/>
    <property type="evidence" value="ECO:0007669"/>
    <property type="project" value="UniProtKB-ARBA"/>
</dbReference>
<evidence type="ECO:0000256" key="7">
    <source>
        <dbReference type="ARBA" id="ARBA00022840"/>
    </source>
</evidence>
<evidence type="ECO:0000256" key="2">
    <source>
        <dbReference type="ARBA" id="ARBA00012513"/>
    </source>
</evidence>
<dbReference type="CDD" id="cd05169">
    <property type="entry name" value="PIKKc_TOR"/>
    <property type="match status" value="1"/>
</dbReference>
<dbReference type="InterPro" id="IPR009076">
    <property type="entry name" value="FRB_dom"/>
</dbReference>
<reference evidence="12" key="1">
    <citation type="submission" date="2021-01" db="EMBL/GenBank/DDBJ databases">
        <authorList>
            <person name="Corre E."/>
            <person name="Pelletier E."/>
            <person name="Niang G."/>
            <person name="Scheremetjew M."/>
            <person name="Finn R."/>
            <person name="Kale V."/>
            <person name="Holt S."/>
            <person name="Cochrane G."/>
            <person name="Meng A."/>
            <person name="Brown T."/>
            <person name="Cohen L."/>
        </authorList>
    </citation>
    <scope>NUCLEOTIDE SEQUENCE</scope>
    <source>
        <strain evidence="12">SoJaBio B1-5/56/2</strain>
    </source>
</reference>
<feature type="compositionally biased region" description="Basic and acidic residues" evidence="9">
    <location>
        <begin position="1175"/>
        <end position="1196"/>
    </location>
</feature>
<dbReference type="InterPro" id="IPR003151">
    <property type="entry name" value="PIK-rel_kinase_FAT"/>
</dbReference>
<dbReference type="InterPro" id="IPR011009">
    <property type="entry name" value="Kinase-like_dom_sf"/>
</dbReference>
<evidence type="ECO:0000259" key="11">
    <source>
        <dbReference type="PROSITE" id="PS51189"/>
    </source>
</evidence>
<dbReference type="InterPro" id="IPR050517">
    <property type="entry name" value="DDR_Repair_Kinase"/>
</dbReference>
<dbReference type="PROSITE" id="PS00915">
    <property type="entry name" value="PI3_4_KINASE_1"/>
    <property type="match status" value="1"/>
</dbReference>
<dbReference type="SMART" id="SM01345">
    <property type="entry name" value="Rapamycin_bind"/>
    <property type="match status" value="1"/>
</dbReference>
<dbReference type="PROSITE" id="PS50290">
    <property type="entry name" value="PI3_4_KINASE_3"/>
    <property type="match status" value="1"/>
</dbReference>
<proteinExistence type="inferred from homology"/>
<dbReference type="GO" id="GO:0005737">
    <property type="term" value="C:cytoplasm"/>
    <property type="evidence" value="ECO:0007669"/>
    <property type="project" value="TreeGrafter"/>
</dbReference>
<feature type="domain" description="FAT" evidence="11">
    <location>
        <begin position="163"/>
        <end position="683"/>
    </location>
</feature>
<keyword evidence="5" id="KW-0547">Nucleotide-binding</keyword>
<protein>
    <recommendedName>
        <fullName evidence="2">non-specific serine/threonine protein kinase</fullName>
        <ecNumber evidence="2">2.7.11.1</ecNumber>
    </recommendedName>
</protein>
<evidence type="ECO:0000256" key="8">
    <source>
        <dbReference type="ARBA" id="ARBA00048679"/>
    </source>
</evidence>
<dbReference type="EMBL" id="HBKR01027037">
    <property type="protein sequence ID" value="CAE2320156.1"/>
    <property type="molecule type" value="Transcribed_RNA"/>
</dbReference>
<gene>
    <name evidence="12" type="ORF">NAES01612_LOCUS17675</name>
</gene>
<keyword evidence="4" id="KW-0677">Repeat</keyword>
<dbReference type="InterPro" id="IPR014009">
    <property type="entry name" value="PIK_FAT"/>
</dbReference>
<dbReference type="Gene3D" id="1.10.1070.11">
    <property type="entry name" value="Phosphatidylinositol 3-/4-kinase, catalytic domain"/>
    <property type="match status" value="1"/>
</dbReference>
<feature type="compositionally biased region" description="Basic and acidic residues" evidence="9">
    <location>
        <begin position="1137"/>
        <end position="1148"/>
    </location>
</feature>
<evidence type="ECO:0000256" key="6">
    <source>
        <dbReference type="ARBA" id="ARBA00022777"/>
    </source>
</evidence>
<evidence type="ECO:0000256" key="3">
    <source>
        <dbReference type="ARBA" id="ARBA00022679"/>
    </source>
</evidence>
<dbReference type="GO" id="GO:0031931">
    <property type="term" value="C:TORC1 complex"/>
    <property type="evidence" value="ECO:0007669"/>
    <property type="project" value="TreeGrafter"/>
</dbReference>